<dbReference type="GO" id="GO:0005524">
    <property type="term" value="F:ATP binding"/>
    <property type="evidence" value="ECO:0007669"/>
    <property type="project" value="UniProtKB-KW"/>
</dbReference>
<keyword evidence="1" id="KW-0547">Nucleotide-binding</keyword>
<feature type="region of interest" description="Disordered" evidence="3">
    <location>
        <begin position="834"/>
        <end position="857"/>
    </location>
</feature>
<accession>A0A8W8L4Z6</accession>
<evidence type="ECO:0000256" key="3">
    <source>
        <dbReference type="SAM" id="MobiDB-lite"/>
    </source>
</evidence>
<feature type="compositionally biased region" description="Basic and acidic residues" evidence="3">
    <location>
        <begin position="834"/>
        <end position="845"/>
    </location>
</feature>
<organism evidence="5 6">
    <name type="scientific">Magallana gigas</name>
    <name type="common">Pacific oyster</name>
    <name type="synonym">Crassostrea gigas</name>
    <dbReference type="NCBI Taxonomy" id="29159"/>
    <lineage>
        <taxon>Eukaryota</taxon>
        <taxon>Metazoa</taxon>
        <taxon>Spiralia</taxon>
        <taxon>Lophotrochozoa</taxon>
        <taxon>Mollusca</taxon>
        <taxon>Bivalvia</taxon>
        <taxon>Autobranchia</taxon>
        <taxon>Pteriomorphia</taxon>
        <taxon>Ostreida</taxon>
        <taxon>Ostreoidea</taxon>
        <taxon>Ostreidae</taxon>
        <taxon>Magallana</taxon>
    </lineage>
</organism>
<dbReference type="Proteomes" id="UP000005408">
    <property type="component" value="Unassembled WGS sequence"/>
</dbReference>
<evidence type="ECO:0000313" key="6">
    <source>
        <dbReference type="Proteomes" id="UP000005408"/>
    </source>
</evidence>
<evidence type="ECO:0000256" key="2">
    <source>
        <dbReference type="ARBA" id="ARBA00022840"/>
    </source>
</evidence>
<dbReference type="Pfam" id="PF07714">
    <property type="entry name" value="PK_Tyr_Ser-Thr"/>
    <property type="match status" value="2"/>
</dbReference>
<feature type="region of interest" description="Disordered" evidence="3">
    <location>
        <begin position="657"/>
        <end position="687"/>
    </location>
</feature>
<reference evidence="5" key="1">
    <citation type="submission" date="2022-08" db="UniProtKB">
        <authorList>
            <consortium name="EnsemblMetazoa"/>
        </authorList>
    </citation>
    <scope>IDENTIFICATION</scope>
    <source>
        <strain evidence="5">05x7-T-G4-1.051#20</strain>
    </source>
</reference>
<dbReference type="GO" id="GO:0004672">
    <property type="term" value="F:protein kinase activity"/>
    <property type="evidence" value="ECO:0007669"/>
    <property type="project" value="InterPro"/>
</dbReference>
<dbReference type="InterPro" id="IPR011009">
    <property type="entry name" value="Kinase-like_dom_sf"/>
</dbReference>
<feature type="domain" description="Protein kinase" evidence="4">
    <location>
        <begin position="32"/>
        <end position="328"/>
    </location>
</feature>
<protein>
    <recommendedName>
        <fullName evidence="4">Protein kinase domain-containing protein</fullName>
    </recommendedName>
</protein>
<evidence type="ECO:0000256" key="1">
    <source>
        <dbReference type="ARBA" id="ARBA00022741"/>
    </source>
</evidence>
<dbReference type="InterPro" id="IPR000719">
    <property type="entry name" value="Prot_kinase_dom"/>
</dbReference>
<dbReference type="InterPro" id="IPR001245">
    <property type="entry name" value="Ser-Thr/Tyr_kinase_cat_dom"/>
</dbReference>
<dbReference type="PANTHER" id="PTHR24418">
    <property type="entry name" value="TYROSINE-PROTEIN KINASE"/>
    <property type="match status" value="1"/>
</dbReference>
<name>A0A8W8L4Z6_MAGGI</name>
<keyword evidence="2" id="KW-0067">ATP-binding</keyword>
<proteinExistence type="predicted"/>
<sequence>MYEDMAKARGLKGSHAVTQIYIETFLLDKCGFSFEKSASQSQVSSSVERKLCKFCKVNGSITCFYDVFSEESADLNLYDNTSTAKGDSSQNCYKKENLENEFEVLKEIESKDFHRNVARLLAFNQSFPKFYIKERLPGDNLQRRLLKARDKKIPIVNLIRIIIQAVKAVIYVHSQGCLIRDITTASYGCTVSDNDYFIKLKNFEMAAKPSDFTENGIVKGVMDLNFQGVPIRWAAPESLLNGHYSIYSDVWSVNILADEILNYAAWPYTDISDADIEEMVTNVVFTHLKPQGFNRPRRVQGLILEGLSSDPNQRLKLEALKERLIEILDNEDGGESCSLYDPLVAFHREAAEYNSYLKRKIRVELIEISSNENYKIDRENNNAKNPRYKVTEKVTDEFQKFTYQRLSDIDGSNMCIEPWPPQLNPAGNEFKLEYTIPGYTHLLEIVLKKEHGEAIDPYIQLLFDLAKHVDSLHSAGWIFRCLRAKNVLILDTNSKKGKQTIVVPKFGKYRTIFSPDIDDHMEQVKIENKEEKEDVRWLPIEAIKAGLYSKESDVYAFGMVTWEVMTAFGQEGVVYDQDEDQELKCIPFNYQESENILQHLIKGYIPEKPAKCPDWFYQEITRPCLLHQKIDRPSMKTVIQILQTRLEKTIPKQISSITSTQLKESNDADVNASKGNVPRSNKGNERLNDRYENTSQKQFHSLPTSEPDTPNYINEKMYENEKYACAETNTEEKGNTFSSLRTRSTQQTHKGLPNVVEYDYVDDCHDERGGEYDDAISLPKPTPFCLKKNKEDITDASYYNTEKEMWRDGHHNSPTSNEATDDFNLPVMTRVNRDENQNQEPDIHKKAPPVPRRKDSIHIPNTSVMTCENTDKEQGVKIAYVKPIPPVGQNLDSNYGSAKNEEGPIPHIIVSENQSSDSKMRAERRSFNISDESLQSVNKSSDFDATQSNAIHDEKRDTFKGSDFVEIFSRSSQERSNIDLTVHINKYTNVIVESSPAIQTTRRRVPPEPKTDPRSNIYVNEQGTEVDSNPTGVHVYVNEKQTEAKPPVPPRKPMSK</sequence>
<dbReference type="EnsemblMetazoa" id="G26708.1">
    <property type="protein sequence ID" value="G26708.1:cds"/>
    <property type="gene ID" value="G26708"/>
</dbReference>
<dbReference type="Gene3D" id="1.10.510.10">
    <property type="entry name" value="Transferase(Phosphotransferase) domain 1"/>
    <property type="match status" value="2"/>
</dbReference>
<evidence type="ECO:0000313" key="5">
    <source>
        <dbReference type="EnsemblMetazoa" id="G26708.1:cds"/>
    </source>
</evidence>
<evidence type="ECO:0000259" key="4">
    <source>
        <dbReference type="PROSITE" id="PS50011"/>
    </source>
</evidence>
<dbReference type="PROSITE" id="PS50011">
    <property type="entry name" value="PROTEIN_KINASE_DOM"/>
    <property type="match status" value="2"/>
</dbReference>
<dbReference type="InterPro" id="IPR050198">
    <property type="entry name" value="Non-receptor_tyrosine_kinases"/>
</dbReference>
<feature type="domain" description="Protein kinase" evidence="4">
    <location>
        <begin position="325"/>
        <end position="646"/>
    </location>
</feature>
<dbReference type="SUPFAM" id="SSF56112">
    <property type="entry name" value="Protein kinase-like (PK-like)"/>
    <property type="match status" value="2"/>
</dbReference>
<keyword evidence="6" id="KW-1185">Reference proteome</keyword>
<dbReference type="AlphaFoldDB" id="A0A8W8L4Z6"/>